<feature type="domain" description="Glycosyltransferase subfamily 4-like N-terminal" evidence="2">
    <location>
        <begin position="32"/>
        <end position="182"/>
    </location>
</feature>
<dbReference type="CDD" id="cd03801">
    <property type="entry name" value="GT4_PimA-like"/>
    <property type="match status" value="1"/>
</dbReference>
<dbReference type="Proteomes" id="UP000480178">
    <property type="component" value="Chromosome"/>
</dbReference>
<dbReference type="Gene3D" id="3.40.50.2000">
    <property type="entry name" value="Glycogen Phosphorylase B"/>
    <property type="match status" value="2"/>
</dbReference>
<dbReference type="GO" id="GO:0016757">
    <property type="term" value="F:glycosyltransferase activity"/>
    <property type="evidence" value="ECO:0007669"/>
    <property type="project" value="InterPro"/>
</dbReference>
<evidence type="ECO:0000313" key="3">
    <source>
        <dbReference type="EMBL" id="QHT69803.1"/>
    </source>
</evidence>
<keyword evidence="3" id="KW-0808">Transferase</keyword>
<dbReference type="RefSeq" id="WP_162445787.1">
    <property type="nucleotide sequence ID" value="NZ_CP048222.1"/>
</dbReference>
<dbReference type="InterPro" id="IPR001296">
    <property type="entry name" value="Glyco_trans_1"/>
</dbReference>
<dbReference type="EMBL" id="CP048222">
    <property type="protein sequence ID" value="QHT69803.1"/>
    <property type="molecule type" value="Genomic_DNA"/>
</dbReference>
<dbReference type="SUPFAM" id="SSF53756">
    <property type="entry name" value="UDP-Glycosyltransferase/glycogen phosphorylase"/>
    <property type="match status" value="1"/>
</dbReference>
<accession>A0A6C0GQB8</accession>
<sequence>MKIGIAGPITLGLIDFDFKGAKVPQTYSFPLIANLVNALVKRGHQVVVFTTSDEIDEAICFKNEKITICIAKSESHPGRNFFRPVRRNLKALMQQYPTDIINAHWSYEFAWAAIDSGIPTVVTVRDHATTILKYQMIPYRAVRWIMNLIVLTKAKYLTTNSSYLKELLTKKQQEKAVVISNFYTTGLERHFLDSATKGNYIVSINNGFDRRKNVESGLMAFAVIRKKFPTLKYHLLGAFMETGSDAFQYAKKNNLLEGVEFIGYKPFAELLEEIKHAKLLLHTSREESFGNVVLEAMVVGTPVVGGKNSGNIPFLLLHGKAGEICDIDDPDDIAKSASKILNDEKYEAQLRDTAHKYAVENFSEESILTAYINQYKRVLENEK</sequence>
<dbReference type="PANTHER" id="PTHR45947">
    <property type="entry name" value="SULFOQUINOVOSYL TRANSFERASE SQD2"/>
    <property type="match status" value="1"/>
</dbReference>
<proteinExistence type="predicted"/>
<dbReference type="KEGG" id="rhoz:GXP67_25735"/>
<organism evidence="3 4">
    <name type="scientific">Rhodocytophaga rosea</name>
    <dbReference type="NCBI Taxonomy" id="2704465"/>
    <lineage>
        <taxon>Bacteria</taxon>
        <taxon>Pseudomonadati</taxon>
        <taxon>Bacteroidota</taxon>
        <taxon>Cytophagia</taxon>
        <taxon>Cytophagales</taxon>
        <taxon>Rhodocytophagaceae</taxon>
        <taxon>Rhodocytophaga</taxon>
    </lineage>
</organism>
<evidence type="ECO:0000259" key="2">
    <source>
        <dbReference type="Pfam" id="PF13439"/>
    </source>
</evidence>
<dbReference type="InterPro" id="IPR028098">
    <property type="entry name" value="Glyco_trans_4-like_N"/>
</dbReference>
<dbReference type="AlphaFoldDB" id="A0A6C0GQB8"/>
<dbReference type="Pfam" id="PF00534">
    <property type="entry name" value="Glycos_transf_1"/>
    <property type="match status" value="1"/>
</dbReference>
<keyword evidence="4" id="KW-1185">Reference proteome</keyword>
<gene>
    <name evidence="3" type="ORF">GXP67_25735</name>
</gene>
<dbReference type="PANTHER" id="PTHR45947:SF3">
    <property type="entry name" value="SULFOQUINOVOSYL TRANSFERASE SQD2"/>
    <property type="match status" value="1"/>
</dbReference>
<evidence type="ECO:0000313" key="4">
    <source>
        <dbReference type="Proteomes" id="UP000480178"/>
    </source>
</evidence>
<evidence type="ECO:0000259" key="1">
    <source>
        <dbReference type="Pfam" id="PF00534"/>
    </source>
</evidence>
<dbReference type="InterPro" id="IPR050194">
    <property type="entry name" value="Glycosyltransferase_grp1"/>
</dbReference>
<reference evidence="3 4" key="1">
    <citation type="submission" date="2020-01" db="EMBL/GenBank/DDBJ databases">
        <authorList>
            <person name="Kim M.K."/>
        </authorList>
    </citation>
    <scope>NUCLEOTIDE SEQUENCE [LARGE SCALE GENOMIC DNA]</scope>
    <source>
        <strain evidence="3 4">172606-1</strain>
    </source>
</reference>
<dbReference type="Pfam" id="PF13439">
    <property type="entry name" value="Glyco_transf_4"/>
    <property type="match status" value="1"/>
</dbReference>
<name>A0A6C0GQB8_9BACT</name>
<feature type="domain" description="Glycosyl transferase family 1" evidence="1">
    <location>
        <begin position="193"/>
        <end position="356"/>
    </location>
</feature>
<protein>
    <submittedName>
        <fullName evidence="3">Glycosyltransferase family 4 protein</fullName>
    </submittedName>
</protein>